<name>A0A9D4J8A0_DREPO</name>
<gene>
    <name evidence="1" type="ORF">DPMN_153435</name>
</gene>
<organism evidence="1 2">
    <name type="scientific">Dreissena polymorpha</name>
    <name type="common">Zebra mussel</name>
    <name type="synonym">Mytilus polymorpha</name>
    <dbReference type="NCBI Taxonomy" id="45954"/>
    <lineage>
        <taxon>Eukaryota</taxon>
        <taxon>Metazoa</taxon>
        <taxon>Spiralia</taxon>
        <taxon>Lophotrochozoa</taxon>
        <taxon>Mollusca</taxon>
        <taxon>Bivalvia</taxon>
        <taxon>Autobranchia</taxon>
        <taxon>Heteroconchia</taxon>
        <taxon>Euheterodonta</taxon>
        <taxon>Imparidentia</taxon>
        <taxon>Neoheterodontei</taxon>
        <taxon>Myida</taxon>
        <taxon>Dreissenoidea</taxon>
        <taxon>Dreissenidae</taxon>
        <taxon>Dreissena</taxon>
    </lineage>
</organism>
<dbReference type="Proteomes" id="UP000828390">
    <property type="component" value="Unassembled WGS sequence"/>
</dbReference>
<dbReference type="AlphaFoldDB" id="A0A9D4J8A0"/>
<proteinExistence type="predicted"/>
<comment type="caution">
    <text evidence="1">The sequence shown here is derived from an EMBL/GenBank/DDBJ whole genome shotgun (WGS) entry which is preliminary data.</text>
</comment>
<dbReference type="EMBL" id="JAIWYP010000007">
    <property type="protein sequence ID" value="KAH3799819.1"/>
    <property type="molecule type" value="Genomic_DNA"/>
</dbReference>
<evidence type="ECO:0000313" key="2">
    <source>
        <dbReference type="Proteomes" id="UP000828390"/>
    </source>
</evidence>
<protein>
    <submittedName>
        <fullName evidence="1">Uncharacterized protein</fullName>
    </submittedName>
</protein>
<sequence>MQPHARMDLINFEIHTCHVPEMVGPTRIDKHCAADCTARELANLSTPSMSSNTTLPLKVNNKGIQGNPCWVQKLNVMGYNNGYMV</sequence>
<keyword evidence="2" id="KW-1185">Reference proteome</keyword>
<evidence type="ECO:0000313" key="1">
    <source>
        <dbReference type="EMBL" id="KAH3799819.1"/>
    </source>
</evidence>
<reference evidence="1" key="1">
    <citation type="journal article" date="2019" name="bioRxiv">
        <title>The Genome of the Zebra Mussel, Dreissena polymorpha: A Resource for Invasive Species Research.</title>
        <authorList>
            <person name="McCartney M.A."/>
            <person name="Auch B."/>
            <person name="Kono T."/>
            <person name="Mallez S."/>
            <person name="Zhang Y."/>
            <person name="Obille A."/>
            <person name="Becker A."/>
            <person name="Abrahante J.E."/>
            <person name="Garbe J."/>
            <person name="Badalamenti J.P."/>
            <person name="Herman A."/>
            <person name="Mangelson H."/>
            <person name="Liachko I."/>
            <person name="Sullivan S."/>
            <person name="Sone E.D."/>
            <person name="Koren S."/>
            <person name="Silverstein K.A.T."/>
            <person name="Beckman K.B."/>
            <person name="Gohl D.M."/>
        </authorList>
    </citation>
    <scope>NUCLEOTIDE SEQUENCE</scope>
    <source>
        <strain evidence="1">Duluth1</strain>
        <tissue evidence="1">Whole animal</tissue>
    </source>
</reference>
<accession>A0A9D4J8A0</accession>
<reference evidence="1" key="2">
    <citation type="submission" date="2020-11" db="EMBL/GenBank/DDBJ databases">
        <authorList>
            <person name="McCartney M.A."/>
            <person name="Auch B."/>
            <person name="Kono T."/>
            <person name="Mallez S."/>
            <person name="Becker A."/>
            <person name="Gohl D.M."/>
            <person name="Silverstein K.A.T."/>
            <person name="Koren S."/>
            <person name="Bechman K.B."/>
            <person name="Herman A."/>
            <person name="Abrahante J.E."/>
            <person name="Garbe J."/>
        </authorList>
    </citation>
    <scope>NUCLEOTIDE SEQUENCE</scope>
    <source>
        <strain evidence="1">Duluth1</strain>
        <tissue evidence="1">Whole animal</tissue>
    </source>
</reference>